<protein>
    <recommendedName>
        <fullName evidence="6">Cell cycle control protein</fullName>
    </recommendedName>
</protein>
<evidence type="ECO:0000256" key="4">
    <source>
        <dbReference type="ARBA" id="ARBA00022989"/>
    </source>
</evidence>
<keyword evidence="3 8" id="KW-0812">Transmembrane</keyword>
<feature type="transmembrane region" description="Helical" evidence="8">
    <location>
        <begin position="81"/>
        <end position="107"/>
    </location>
</feature>
<dbReference type="PANTHER" id="PTHR10926:SF19">
    <property type="entry name" value="CELL CYCLE CONTROL PROTEIN 50B"/>
    <property type="match status" value="1"/>
</dbReference>
<name>A0ABU7AXG2_9TELE</name>
<evidence type="ECO:0000256" key="2">
    <source>
        <dbReference type="ARBA" id="ARBA00009457"/>
    </source>
</evidence>
<dbReference type="PANTHER" id="PTHR10926">
    <property type="entry name" value="CELL CYCLE CONTROL PROTEIN 50"/>
    <property type="match status" value="1"/>
</dbReference>
<accession>A0ABU7AXG2</accession>
<reference evidence="9 10" key="1">
    <citation type="submission" date="2021-07" db="EMBL/GenBank/DDBJ databases">
        <authorList>
            <person name="Palmer J.M."/>
        </authorList>
    </citation>
    <scope>NUCLEOTIDE SEQUENCE [LARGE SCALE GENOMIC DNA]</scope>
    <source>
        <strain evidence="9 10">AT_MEX2019</strain>
        <tissue evidence="9">Muscle</tissue>
    </source>
</reference>
<evidence type="ECO:0000256" key="6">
    <source>
        <dbReference type="PIRNR" id="PIRNR015840"/>
    </source>
</evidence>
<dbReference type="PIRSF" id="PIRSF015840">
    <property type="entry name" value="DUF284_TM_euk"/>
    <property type="match status" value="1"/>
</dbReference>
<evidence type="ECO:0000256" key="3">
    <source>
        <dbReference type="ARBA" id="ARBA00022692"/>
    </source>
</evidence>
<evidence type="ECO:0000256" key="8">
    <source>
        <dbReference type="SAM" id="Phobius"/>
    </source>
</evidence>
<comment type="subcellular location">
    <subcellularLocation>
        <location evidence="1">Membrane</location>
    </subcellularLocation>
</comment>
<keyword evidence="4 8" id="KW-1133">Transmembrane helix</keyword>
<dbReference type="Proteomes" id="UP001345963">
    <property type="component" value="Unassembled WGS sequence"/>
</dbReference>
<dbReference type="InterPro" id="IPR005045">
    <property type="entry name" value="CDC50/LEM3_fam"/>
</dbReference>
<sequence length="392" mass="44259">MYSMSMWNVGRGRKKKGRGMTGKGELLHPGKDLSVLLTSLFLCSPVDCAIKAMVKHEQEEFPNRPDNTAFTQQRLPAWQPILSAGIVIPGFVLIGLAFIGVGVGLFITSRDVQVLELDYTGAVATDPCYKCSDPSIKNCECTMEFHLDTLFKGPVFIYYGLTNYFQNQRKYGISKDDNQLYGDLDTFKSPASECFPYGYDSKSKPIVPCGALANSMFNDTFRLYRMVNGSKKEVPLNGKGIAWWTDQNVKYRNPNETPLINAFNGTVKPINWPKAAYELDTTDVYNNGFINQDFLVWMRRAALPNFRKLYRRITKDEYQAGLPAGNYSLEISYNYHVLSFKGKKKLVLSNISWMGGKNDFLGIAYLVVGSLCVIMSIVMLIVYAKFKFPEED</sequence>
<comment type="caution">
    <text evidence="9">The sequence shown here is derived from an EMBL/GenBank/DDBJ whole genome shotgun (WGS) entry which is preliminary data.</text>
</comment>
<feature type="transmembrane region" description="Helical" evidence="8">
    <location>
        <begin position="360"/>
        <end position="384"/>
    </location>
</feature>
<evidence type="ECO:0000313" key="10">
    <source>
        <dbReference type="Proteomes" id="UP001345963"/>
    </source>
</evidence>
<evidence type="ECO:0000256" key="7">
    <source>
        <dbReference type="SAM" id="MobiDB-lite"/>
    </source>
</evidence>
<evidence type="ECO:0000256" key="1">
    <source>
        <dbReference type="ARBA" id="ARBA00004370"/>
    </source>
</evidence>
<gene>
    <name evidence="9" type="ORF">ATANTOWER_000035</name>
</gene>
<evidence type="ECO:0000313" key="9">
    <source>
        <dbReference type="EMBL" id="MED6242085.1"/>
    </source>
</evidence>
<dbReference type="Pfam" id="PF03381">
    <property type="entry name" value="CDC50"/>
    <property type="match status" value="1"/>
</dbReference>
<evidence type="ECO:0000256" key="5">
    <source>
        <dbReference type="ARBA" id="ARBA00023136"/>
    </source>
</evidence>
<feature type="region of interest" description="Disordered" evidence="7">
    <location>
        <begin position="1"/>
        <end position="22"/>
    </location>
</feature>
<comment type="similarity">
    <text evidence="2 6">Belongs to the CDC50/LEM3 family.</text>
</comment>
<organism evidence="9 10">
    <name type="scientific">Ataeniobius toweri</name>
    <dbReference type="NCBI Taxonomy" id="208326"/>
    <lineage>
        <taxon>Eukaryota</taxon>
        <taxon>Metazoa</taxon>
        <taxon>Chordata</taxon>
        <taxon>Craniata</taxon>
        <taxon>Vertebrata</taxon>
        <taxon>Euteleostomi</taxon>
        <taxon>Actinopterygii</taxon>
        <taxon>Neopterygii</taxon>
        <taxon>Teleostei</taxon>
        <taxon>Neoteleostei</taxon>
        <taxon>Acanthomorphata</taxon>
        <taxon>Ovalentaria</taxon>
        <taxon>Atherinomorphae</taxon>
        <taxon>Cyprinodontiformes</taxon>
        <taxon>Goodeidae</taxon>
        <taxon>Ataeniobius</taxon>
    </lineage>
</organism>
<keyword evidence="5 6" id="KW-0472">Membrane</keyword>
<proteinExistence type="inferred from homology"/>
<keyword evidence="10" id="KW-1185">Reference proteome</keyword>
<dbReference type="EMBL" id="JAHUTI010030505">
    <property type="protein sequence ID" value="MED6242085.1"/>
    <property type="molecule type" value="Genomic_DNA"/>
</dbReference>